<evidence type="ECO:0000256" key="1">
    <source>
        <dbReference type="SAM" id="Phobius"/>
    </source>
</evidence>
<keyword evidence="1" id="KW-1133">Transmembrane helix</keyword>
<evidence type="ECO:0000313" key="3">
    <source>
        <dbReference type="Proteomes" id="UP001202831"/>
    </source>
</evidence>
<feature type="transmembrane region" description="Helical" evidence="1">
    <location>
        <begin position="49"/>
        <end position="69"/>
    </location>
</feature>
<comment type="caution">
    <text evidence="2">The sequence shown here is derived from an EMBL/GenBank/DDBJ whole genome shotgun (WGS) entry which is preliminary data.</text>
</comment>
<dbReference type="EMBL" id="JAKIKT010000003">
    <property type="protein sequence ID" value="MCL2914303.1"/>
    <property type="molecule type" value="Genomic_DNA"/>
</dbReference>
<sequence>MWWRVILTVLAFWLIGAHFLRYGDTLLCAAAAALPLLMLFKHSMALRFLQLALVISAIGVWGISGFDYVQMRLAVDAPWMRLAAIMTGVALYTLAAAYWVEGIGRRRKLFA</sequence>
<reference evidence="2 3" key="1">
    <citation type="submission" date="2022-01" db="EMBL/GenBank/DDBJ databases">
        <title>Whole genome-based taxonomy of the Shewanellaceae.</title>
        <authorList>
            <person name="Martin-Rodriguez A.J."/>
        </authorList>
    </citation>
    <scope>NUCLEOTIDE SEQUENCE [LARGE SCALE GENOMIC DNA]</scope>
    <source>
        <strain evidence="2 3">DSM 21332</strain>
    </source>
</reference>
<evidence type="ECO:0008006" key="4">
    <source>
        <dbReference type="Google" id="ProtNLM"/>
    </source>
</evidence>
<feature type="transmembrane region" description="Helical" evidence="1">
    <location>
        <begin position="81"/>
        <end position="100"/>
    </location>
</feature>
<name>A0ABT0N775_9GAMM</name>
<gene>
    <name evidence="2" type="ORF">L2725_11045</name>
</gene>
<dbReference type="RefSeq" id="WP_248935741.1">
    <property type="nucleotide sequence ID" value="NZ_JAKIKT010000003.1"/>
</dbReference>
<accession>A0ABT0N775</accession>
<evidence type="ECO:0000313" key="2">
    <source>
        <dbReference type="EMBL" id="MCL2914303.1"/>
    </source>
</evidence>
<protein>
    <recommendedName>
        <fullName evidence="4">DUF2069 domain-containing protein</fullName>
    </recommendedName>
</protein>
<keyword evidence="3" id="KW-1185">Reference proteome</keyword>
<keyword evidence="1" id="KW-0812">Transmembrane</keyword>
<proteinExistence type="predicted"/>
<dbReference type="Proteomes" id="UP001202831">
    <property type="component" value="Unassembled WGS sequence"/>
</dbReference>
<organism evidence="2 3">
    <name type="scientific">Shewanella corallii</name>
    <dbReference type="NCBI Taxonomy" id="560080"/>
    <lineage>
        <taxon>Bacteria</taxon>
        <taxon>Pseudomonadati</taxon>
        <taxon>Pseudomonadota</taxon>
        <taxon>Gammaproteobacteria</taxon>
        <taxon>Alteromonadales</taxon>
        <taxon>Shewanellaceae</taxon>
        <taxon>Shewanella</taxon>
    </lineage>
</organism>
<keyword evidence="1" id="KW-0472">Membrane</keyword>